<comment type="caution">
    <text evidence="1">The sequence shown here is derived from an EMBL/GenBank/DDBJ whole genome shotgun (WGS) entry which is preliminary data.</text>
</comment>
<dbReference type="PANTHER" id="PTHR34504:SF4">
    <property type="entry name" value="ANTITOXIN HICB"/>
    <property type="match status" value="1"/>
</dbReference>
<sequence>MNKTFQFPVDVEIDEDGVFVVSCPTFKACHADGKTIDDALGNLKEVVEMCLEEESLYQLA</sequence>
<name>A0A1J5P0G9_9ZZZZ</name>
<proteinExistence type="predicted"/>
<protein>
    <submittedName>
        <fullName evidence="1">Uncharacterized protein</fullName>
    </submittedName>
</protein>
<dbReference type="SUPFAM" id="SSF143100">
    <property type="entry name" value="TTHA1013/TTHA0281-like"/>
    <property type="match status" value="1"/>
</dbReference>
<dbReference type="InterPro" id="IPR051404">
    <property type="entry name" value="TA_system_antitoxin"/>
</dbReference>
<dbReference type="EMBL" id="MLJW01008037">
    <property type="protein sequence ID" value="OIQ64538.1"/>
    <property type="molecule type" value="Genomic_DNA"/>
</dbReference>
<dbReference type="PANTHER" id="PTHR34504">
    <property type="entry name" value="ANTITOXIN HICB"/>
    <property type="match status" value="1"/>
</dbReference>
<organism evidence="1">
    <name type="scientific">mine drainage metagenome</name>
    <dbReference type="NCBI Taxonomy" id="410659"/>
    <lineage>
        <taxon>unclassified sequences</taxon>
        <taxon>metagenomes</taxon>
        <taxon>ecological metagenomes</taxon>
    </lineage>
</organism>
<dbReference type="AlphaFoldDB" id="A0A1J5P0G9"/>
<dbReference type="InterPro" id="IPR035069">
    <property type="entry name" value="TTHA1013/TTHA0281-like"/>
</dbReference>
<accession>A0A1J5P0G9</accession>
<reference evidence="1" key="1">
    <citation type="submission" date="2016-10" db="EMBL/GenBank/DDBJ databases">
        <title>Sequence of Gallionella enrichment culture.</title>
        <authorList>
            <person name="Poehlein A."/>
            <person name="Muehling M."/>
            <person name="Daniel R."/>
        </authorList>
    </citation>
    <scope>NUCLEOTIDE SEQUENCE</scope>
</reference>
<evidence type="ECO:0000313" key="1">
    <source>
        <dbReference type="EMBL" id="OIQ64538.1"/>
    </source>
</evidence>
<gene>
    <name evidence="1" type="ORF">GALL_539110</name>
</gene>
<dbReference type="Gene3D" id="3.30.160.250">
    <property type="match status" value="1"/>
</dbReference>